<reference evidence="2 3" key="2">
    <citation type="journal article" date="2024" name="Int. J. Syst. Evol. Microbiol.">
        <title>Promethearchaeum syntrophicum gen. nov., sp. nov., an anaerobic, obligately syntrophic archaeon, the first isolate of the lineage 'Asgard' archaea, and proposal of the new archaeal phylum Promethearchaeota phyl. nov. and kingdom Promethearchaeati regn. nov.</title>
        <authorList>
            <person name="Imachi H."/>
            <person name="Nobu M.K."/>
            <person name="Kato S."/>
            <person name="Takaki Y."/>
            <person name="Miyazaki M."/>
            <person name="Miyata M."/>
            <person name="Ogawara M."/>
            <person name="Saito Y."/>
            <person name="Sakai S."/>
            <person name="Tahara Y.O."/>
            <person name="Takano Y."/>
            <person name="Tasumi E."/>
            <person name="Uematsu K."/>
            <person name="Yoshimura T."/>
            <person name="Itoh T."/>
            <person name="Ohkuma M."/>
            <person name="Takai K."/>
        </authorList>
    </citation>
    <scope>NUCLEOTIDE SEQUENCE [LARGE SCALE GENOMIC DNA]</scope>
    <source>
        <strain evidence="2 3">MK-D1</strain>
    </source>
</reference>
<dbReference type="CDD" id="cd07563">
    <property type="entry name" value="Peptidase_S41_IRBP"/>
    <property type="match status" value="1"/>
</dbReference>
<dbReference type="SMART" id="SM00245">
    <property type="entry name" value="TSPc"/>
    <property type="match status" value="1"/>
</dbReference>
<dbReference type="RefSeq" id="WP_147665013.1">
    <property type="nucleotide sequence ID" value="NZ_CP042905.2"/>
</dbReference>
<dbReference type="PANTHER" id="PTHR11261">
    <property type="entry name" value="INTERPHOTORECEPTOR RETINOID-BINDING PROTEIN"/>
    <property type="match status" value="1"/>
</dbReference>
<sequence>MQESFSKNENTSKKNSPYWTPQKRSDLLVLIRNLINQKYIIPEIAKKLDEYLSSAENLRQFIEIPDPILFAQTLTEKLQRESKDFHFWIEYSSTPKISSGEHKDEKIETEIEKDLYFNLQKYRNGNLIEVKRLPGNIGYFRLDEFPEVELFGETFLAGMRFLENTDAIIFDVRYNGGGNADFVQIMVSYFFEGDPKLLYHFEDTESTEIVQMWTLPLVGVKKQPKKIISILTSGRSASGAEDFAYTMQSQNRAKIVGEPTRGAANNPKLFFLDDHFSIELPIGRPVNAVTNTNWEQKGVIPDLKVSQEKALESAHLDLINQMKEKIENPAVKKLLEFEMGYVHAYYSAQEISKELASTLTGDYGPSSVRYQEGQLYFTRKNLIFPLKTVDFLNYYCNEQQRIQFKTDTEGNYLLLEIRDYENPLKLKKKIP</sequence>
<dbReference type="GO" id="GO:0006508">
    <property type="term" value="P:proteolysis"/>
    <property type="evidence" value="ECO:0007669"/>
    <property type="project" value="InterPro"/>
</dbReference>
<accession>A0A5B9DG93</accession>
<evidence type="ECO:0000259" key="1">
    <source>
        <dbReference type="SMART" id="SM00245"/>
    </source>
</evidence>
<dbReference type="Gene3D" id="3.30.750.44">
    <property type="match status" value="1"/>
</dbReference>
<dbReference type="EC" id="3.4.-.-" evidence="2"/>
<keyword evidence="2" id="KW-0378">Hydrolase</keyword>
<feature type="domain" description="Tail specific protease" evidence="1">
    <location>
        <begin position="112"/>
        <end position="306"/>
    </location>
</feature>
<reference evidence="2 3" key="1">
    <citation type="journal article" date="2020" name="Nature">
        <title>Isolation of an archaeon at the prokaryote-eukaryote interface.</title>
        <authorList>
            <person name="Imachi H."/>
            <person name="Nobu M.K."/>
            <person name="Nakahara N."/>
            <person name="Morono Y."/>
            <person name="Ogawara M."/>
            <person name="Takaki Y."/>
            <person name="Takano Y."/>
            <person name="Uematsu K."/>
            <person name="Ikuta T."/>
            <person name="Ito M."/>
            <person name="Matsui Y."/>
            <person name="Miyazaki M."/>
            <person name="Murata K."/>
            <person name="Saito Y."/>
            <person name="Sakai S."/>
            <person name="Song C."/>
            <person name="Tasumi E."/>
            <person name="Yamanaka Y."/>
            <person name="Yamaguchi T."/>
            <person name="Kamagata Y."/>
            <person name="Tamaki H."/>
            <person name="Takai K."/>
        </authorList>
    </citation>
    <scope>NUCLEOTIDE SEQUENCE [LARGE SCALE GENOMIC DNA]</scope>
    <source>
        <strain evidence="2 3">MK-D1</strain>
    </source>
</reference>
<dbReference type="Gene3D" id="3.90.226.10">
    <property type="entry name" value="2-enoyl-CoA Hydratase, Chain A, domain 1"/>
    <property type="match status" value="1"/>
</dbReference>
<dbReference type="AlphaFoldDB" id="A0A5B9DG93"/>
<dbReference type="Pfam" id="PF03572">
    <property type="entry name" value="Peptidase_S41"/>
    <property type="match status" value="1"/>
</dbReference>
<name>A0A5B9DG93_9ARCH</name>
<dbReference type="InterPro" id="IPR029045">
    <property type="entry name" value="ClpP/crotonase-like_dom_sf"/>
</dbReference>
<evidence type="ECO:0000313" key="2">
    <source>
        <dbReference type="EMBL" id="QEE18075.1"/>
    </source>
</evidence>
<organism evidence="2 3">
    <name type="scientific">Promethearchaeum syntrophicum</name>
    <dbReference type="NCBI Taxonomy" id="2594042"/>
    <lineage>
        <taxon>Archaea</taxon>
        <taxon>Promethearchaeati</taxon>
        <taxon>Promethearchaeota</taxon>
        <taxon>Promethearchaeia</taxon>
        <taxon>Promethearchaeales</taxon>
        <taxon>Promethearchaeaceae</taxon>
        <taxon>Promethearchaeum</taxon>
    </lineage>
</organism>
<evidence type="ECO:0000313" key="3">
    <source>
        <dbReference type="Proteomes" id="UP000321408"/>
    </source>
</evidence>
<dbReference type="SUPFAM" id="SSF52096">
    <property type="entry name" value="ClpP/crotonase"/>
    <property type="match status" value="1"/>
</dbReference>
<dbReference type="GeneID" id="41331877"/>
<dbReference type="EMBL" id="CP042905">
    <property type="protein sequence ID" value="QEE18075.1"/>
    <property type="molecule type" value="Genomic_DNA"/>
</dbReference>
<dbReference type="Proteomes" id="UP000321408">
    <property type="component" value="Chromosome"/>
</dbReference>
<dbReference type="PANTHER" id="PTHR11261:SF3">
    <property type="entry name" value="RETINOL-BINDING PROTEIN 3"/>
    <property type="match status" value="1"/>
</dbReference>
<proteinExistence type="predicted"/>
<dbReference type="InterPro" id="IPR005151">
    <property type="entry name" value="Tail-specific_protease"/>
</dbReference>
<dbReference type="KEGG" id="psyt:DSAG12_03913"/>
<keyword evidence="3" id="KW-1185">Reference proteome</keyword>
<protein>
    <submittedName>
        <fullName evidence="2">S41 family peptidase</fullName>
        <ecNumber evidence="2">3.4.-.-</ecNumber>
    </submittedName>
</protein>
<gene>
    <name evidence="2" type="ORF">DSAG12_03913</name>
</gene>
<dbReference type="GO" id="GO:0008236">
    <property type="term" value="F:serine-type peptidase activity"/>
    <property type="evidence" value="ECO:0007669"/>
    <property type="project" value="InterPro"/>
</dbReference>